<dbReference type="EMBL" id="CP031165">
    <property type="protein sequence ID" value="AXV07616.1"/>
    <property type="molecule type" value="Genomic_DNA"/>
</dbReference>
<dbReference type="KEGG" id="euz:DVS28_a2937"/>
<keyword evidence="2" id="KW-1185">Reference proteome</keyword>
<sequence length="63" mass="6875">MTSLVLVDNDALDAYVDTLITTGLTAADWRLPVYPDDDLEFVAHIGVQNALNFCFFNPAADGK</sequence>
<accession>A0A346XZG9</accession>
<gene>
    <name evidence="1" type="ORF">DVS28_a2937</name>
</gene>
<dbReference type="AlphaFoldDB" id="A0A346XZG9"/>
<dbReference type="RefSeq" id="WP_114592081.1">
    <property type="nucleotide sequence ID" value="NZ_CP031165.1"/>
</dbReference>
<dbReference type="Proteomes" id="UP000264006">
    <property type="component" value="Chromosome"/>
</dbReference>
<reference evidence="1 2" key="1">
    <citation type="submission" date="2018-09" db="EMBL/GenBank/DDBJ databases">
        <title>Complete genome sequence of Euzebya sp. DY32-46 isolated from seawater of Pacific Ocean.</title>
        <authorList>
            <person name="Xu L."/>
            <person name="Wu Y.-H."/>
            <person name="Xu X.-W."/>
        </authorList>
    </citation>
    <scope>NUCLEOTIDE SEQUENCE [LARGE SCALE GENOMIC DNA]</scope>
    <source>
        <strain evidence="1 2">DY32-46</strain>
    </source>
</reference>
<evidence type="ECO:0000313" key="1">
    <source>
        <dbReference type="EMBL" id="AXV07616.1"/>
    </source>
</evidence>
<evidence type="ECO:0000313" key="2">
    <source>
        <dbReference type="Proteomes" id="UP000264006"/>
    </source>
</evidence>
<organism evidence="1 2">
    <name type="scientific">Euzebya pacifica</name>
    <dbReference type="NCBI Taxonomy" id="1608957"/>
    <lineage>
        <taxon>Bacteria</taxon>
        <taxon>Bacillati</taxon>
        <taxon>Actinomycetota</taxon>
        <taxon>Nitriliruptoria</taxon>
        <taxon>Euzebyales</taxon>
    </lineage>
</organism>
<name>A0A346XZG9_9ACTN</name>
<protein>
    <submittedName>
        <fullName evidence="1">Uncharacterized protein</fullName>
    </submittedName>
</protein>
<proteinExistence type="predicted"/>